<protein>
    <submittedName>
        <fullName evidence="2">Uncharacterized protein</fullName>
    </submittedName>
</protein>
<dbReference type="RefSeq" id="WP_161765625.1">
    <property type="nucleotide sequence ID" value="NZ_JAAATW010000001.1"/>
</dbReference>
<evidence type="ECO:0000313" key="3">
    <source>
        <dbReference type="Proteomes" id="UP001517376"/>
    </source>
</evidence>
<dbReference type="Proteomes" id="UP001517376">
    <property type="component" value="Unassembled WGS sequence"/>
</dbReference>
<sequence>MIGRWLRRGLTLALVVSLALTLYAGARIWADPALSPYRDAAAREIEATLDRHLADLAPTAIPDRIAARLAEDPRNWIALDALDALAQERGQTLPPDLRAAFDAARAEDAGFFANAANCAACAYDPAACALSNVFLCHAPIALTPIGDMAAITRGAIAYMAGEAVDRIDVTLAIVGLGATVTVVASGGTSLVAKAGASGLKLARNMGRLSPRLNATLARAATDGVDWMALRRAGSMDDIAASLRADAFAPVVSIAADLERVRAATDTTTALHLLPLVDDATDATRLARAAEALGPRITARAEVLGKSRLLRATVRLTDTAFALIGGLMGLILSAGVLIANALQTRLYAALRRAAIRAAADP</sequence>
<comment type="caution">
    <text evidence="2">The sequence shown here is derived from an EMBL/GenBank/DDBJ whole genome shotgun (WGS) entry which is preliminary data.</text>
</comment>
<keyword evidence="1" id="KW-0812">Transmembrane</keyword>
<name>A0ABW9Y2A6_9RHOB</name>
<feature type="transmembrane region" description="Helical" evidence="1">
    <location>
        <begin position="319"/>
        <end position="341"/>
    </location>
</feature>
<accession>A0ABW9Y2A6</accession>
<reference evidence="3" key="1">
    <citation type="submission" date="2020-01" db="EMBL/GenBank/DDBJ databases">
        <title>Sphingomonas sp. strain CSW-10.</title>
        <authorList>
            <person name="Chen W.-M."/>
        </authorList>
    </citation>
    <scope>NUCLEOTIDE SEQUENCE [LARGE SCALE GENOMIC DNA]</scope>
    <source>
        <strain evidence="3">CCP-1</strain>
    </source>
</reference>
<keyword evidence="1" id="KW-0472">Membrane</keyword>
<organism evidence="2 3">
    <name type="scientific">Paragemmobacter ruber</name>
    <dbReference type="NCBI Taxonomy" id="1985673"/>
    <lineage>
        <taxon>Bacteria</taxon>
        <taxon>Pseudomonadati</taxon>
        <taxon>Pseudomonadota</taxon>
        <taxon>Alphaproteobacteria</taxon>
        <taxon>Rhodobacterales</taxon>
        <taxon>Paracoccaceae</taxon>
        <taxon>Paragemmobacter</taxon>
    </lineage>
</organism>
<evidence type="ECO:0000256" key="1">
    <source>
        <dbReference type="SAM" id="Phobius"/>
    </source>
</evidence>
<dbReference type="EMBL" id="JAAATW010000001">
    <property type="protein sequence ID" value="NBE06647.1"/>
    <property type="molecule type" value="Genomic_DNA"/>
</dbReference>
<evidence type="ECO:0000313" key="2">
    <source>
        <dbReference type="EMBL" id="NBE06647.1"/>
    </source>
</evidence>
<keyword evidence="1" id="KW-1133">Transmembrane helix</keyword>
<keyword evidence="3" id="KW-1185">Reference proteome</keyword>
<gene>
    <name evidence="2" type="ORF">GU920_03825</name>
</gene>
<proteinExistence type="predicted"/>